<name>A0A3R7N4Z0_PENVA</name>
<comment type="similarity">
    <text evidence="2">Belongs to the glutamate-gated ion channel (TC 1.A.10.1) family.</text>
</comment>
<reference evidence="17 18" key="1">
    <citation type="submission" date="2018-04" db="EMBL/GenBank/DDBJ databases">
        <authorList>
            <person name="Zhang X."/>
            <person name="Yuan J."/>
            <person name="Li F."/>
            <person name="Xiang J."/>
        </authorList>
    </citation>
    <scope>NUCLEOTIDE SEQUENCE [LARGE SCALE GENOMIC DNA]</scope>
    <source>
        <tissue evidence="17">Muscle</tissue>
    </source>
</reference>
<evidence type="ECO:0008006" key="19">
    <source>
        <dbReference type="Google" id="ProtNLM"/>
    </source>
</evidence>
<reference evidence="17 18" key="2">
    <citation type="submission" date="2019-01" db="EMBL/GenBank/DDBJ databases">
        <title>The decoding of complex shrimp genome reveals the adaptation for benthos swimmer, frequently molting mechanism and breeding impact on genome.</title>
        <authorList>
            <person name="Sun Y."/>
            <person name="Gao Y."/>
            <person name="Yu Y."/>
        </authorList>
    </citation>
    <scope>NUCLEOTIDE SEQUENCE [LARGE SCALE GENOMIC DNA]</scope>
    <source>
        <tissue evidence="17">Muscle</tissue>
    </source>
</reference>
<proteinExistence type="inferred from homology"/>
<evidence type="ECO:0000256" key="10">
    <source>
        <dbReference type="ARBA" id="ARBA00023180"/>
    </source>
</evidence>
<keyword evidence="9" id="KW-0675">Receptor</keyword>
<keyword evidence="3" id="KW-0813">Transport</keyword>
<feature type="region of interest" description="Disordered" evidence="13">
    <location>
        <begin position="1"/>
        <end position="36"/>
    </location>
</feature>
<dbReference type="GO" id="GO:0005886">
    <property type="term" value="C:plasma membrane"/>
    <property type="evidence" value="ECO:0007669"/>
    <property type="project" value="UniProtKB-SubCell"/>
</dbReference>
<dbReference type="SMART" id="SM00079">
    <property type="entry name" value="PBPe"/>
    <property type="match status" value="1"/>
</dbReference>
<evidence type="ECO:0000256" key="13">
    <source>
        <dbReference type="SAM" id="MobiDB-lite"/>
    </source>
</evidence>
<dbReference type="GO" id="GO:0050906">
    <property type="term" value="P:detection of stimulus involved in sensory perception"/>
    <property type="evidence" value="ECO:0007669"/>
    <property type="project" value="UniProtKB-ARBA"/>
</dbReference>
<evidence type="ECO:0000256" key="3">
    <source>
        <dbReference type="ARBA" id="ARBA00022448"/>
    </source>
</evidence>
<feature type="transmembrane region" description="Helical" evidence="14">
    <location>
        <begin position="216"/>
        <end position="239"/>
    </location>
</feature>
<dbReference type="Pfam" id="PF10613">
    <property type="entry name" value="Lig_chan-Glu_bd"/>
    <property type="match status" value="1"/>
</dbReference>
<dbReference type="Proteomes" id="UP000283509">
    <property type="component" value="Unassembled WGS sequence"/>
</dbReference>
<evidence type="ECO:0000256" key="1">
    <source>
        <dbReference type="ARBA" id="ARBA00004651"/>
    </source>
</evidence>
<comment type="caution">
    <text evidence="17">The sequence shown here is derived from an EMBL/GenBank/DDBJ whole genome shotgun (WGS) entry which is preliminary data.</text>
</comment>
<evidence type="ECO:0000256" key="6">
    <source>
        <dbReference type="ARBA" id="ARBA00022989"/>
    </source>
</evidence>
<dbReference type="Pfam" id="PF00060">
    <property type="entry name" value="Lig_chan"/>
    <property type="match status" value="1"/>
</dbReference>
<dbReference type="OrthoDB" id="6117597at2759"/>
<evidence type="ECO:0000256" key="5">
    <source>
        <dbReference type="ARBA" id="ARBA00022692"/>
    </source>
</evidence>
<keyword evidence="5 14" id="KW-0812">Transmembrane</keyword>
<evidence type="ECO:0000256" key="8">
    <source>
        <dbReference type="ARBA" id="ARBA00023136"/>
    </source>
</evidence>
<comment type="subcellular location">
    <subcellularLocation>
        <location evidence="1">Cell membrane</location>
        <topology evidence="1">Multi-pass membrane protein</topology>
    </subcellularLocation>
</comment>
<evidence type="ECO:0000256" key="12">
    <source>
        <dbReference type="ARBA" id="ARBA00023303"/>
    </source>
</evidence>
<dbReference type="Gene3D" id="3.40.190.10">
    <property type="entry name" value="Periplasmic binding protein-like II"/>
    <property type="match status" value="1"/>
</dbReference>
<evidence type="ECO:0000256" key="14">
    <source>
        <dbReference type="SAM" id="Phobius"/>
    </source>
</evidence>
<dbReference type="InterPro" id="IPR019594">
    <property type="entry name" value="Glu/Gly-bd"/>
</dbReference>
<protein>
    <recommendedName>
        <fullName evidence="19">Ionotropic glutamate receptor L-glutamate and glycine-binding domain-containing protein</fullName>
    </recommendedName>
</protein>
<keyword evidence="18" id="KW-1185">Reference proteome</keyword>
<feature type="transmembrane region" description="Helical" evidence="14">
    <location>
        <begin position="245"/>
        <end position="263"/>
    </location>
</feature>
<evidence type="ECO:0000259" key="16">
    <source>
        <dbReference type="SMART" id="SM00918"/>
    </source>
</evidence>
<evidence type="ECO:0000259" key="15">
    <source>
        <dbReference type="SMART" id="SM00079"/>
    </source>
</evidence>
<dbReference type="PANTHER" id="PTHR42643">
    <property type="entry name" value="IONOTROPIC RECEPTOR 20A-RELATED"/>
    <property type="match status" value="1"/>
</dbReference>
<keyword evidence="12" id="KW-0407">Ion channel</keyword>
<feature type="domain" description="Ionotropic glutamate receptor C-terminal" evidence="15">
    <location>
        <begin position="92"/>
        <end position="422"/>
    </location>
</feature>
<dbReference type="InterPro" id="IPR052192">
    <property type="entry name" value="Insect_Ionotropic_Sensory_Rcpt"/>
</dbReference>
<keyword evidence="7" id="KW-0406">Ion transport</keyword>
<dbReference type="AlphaFoldDB" id="A0A3R7N4Z0"/>
<evidence type="ECO:0000313" key="17">
    <source>
        <dbReference type="EMBL" id="ROT77380.1"/>
    </source>
</evidence>
<feature type="transmembrane region" description="Helical" evidence="14">
    <location>
        <begin position="452"/>
        <end position="472"/>
    </location>
</feature>
<keyword evidence="6 14" id="KW-1133">Transmembrane helix</keyword>
<evidence type="ECO:0000256" key="9">
    <source>
        <dbReference type="ARBA" id="ARBA00023170"/>
    </source>
</evidence>
<gene>
    <name evidence="17" type="ORF">C7M84_003995</name>
</gene>
<dbReference type="SUPFAM" id="SSF53850">
    <property type="entry name" value="Periplasmic binding protein-like II"/>
    <property type="match status" value="1"/>
</dbReference>
<feature type="compositionally biased region" description="Basic and acidic residues" evidence="13">
    <location>
        <begin position="14"/>
        <end position="27"/>
    </location>
</feature>
<evidence type="ECO:0000256" key="7">
    <source>
        <dbReference type="ARBA" id="ARBA00023065"/>
    </source>
</evidence>
<dbReference type="Gene3D" id="1.10.287.70">
    <property type="match status" value="1"/>
</dbReference>
<dbReference type="PANTHER" id="PTHR42643:SF24">
    <property type="entry name" value="IONOTROPIC RECEPTOR 60A"/>
    <property type="match status" value="1"/>
</dbReference>
<dbReference type="GO" id="GO:0015276">
    <property type="term" value="F:ligand-gated monoatomic ion channel activity"/>
    <property type="evidence" value="ECO:0007669"/>
    <property type="project" value="InterPro"/>
</dbReference>
<evidence type="ECO:0000256" key="11">
    <source>
        <dbReference type="ARBA" id="ARBA00023286"/>
    </source>
</evidence>
<dbReference type="EMBL" id="QCYY01001532">
    <property type="protein sequence ID" value="ROT77380.1"/>
    <property type="molecule type" value="Genomic_DNA"/>
</dbReference>
<feature type="domain" description="Ionotropic glutamate receptor L-glutamate and glycine-binding" evidence="16">
    <location>
        <begin position="102"/>
        <end position="162"/>
    </location>
</feature>
<keyword evidence="10" id="KW-0325">Glycoprotein</keyword>
<dbReference type="SMART" id="SM00918">
    <property type="entry name" value="Lig_chan-Glu_bd"/>
    <property type="match status" value="1"/>
</dbReference>
<sequence length="485" mass="53859">MDQKLTRAGLWTLRQDESTTPHEHHNQGDPNARTTTGEWALHSHPLRNGVLRGASSTIRGRKGMVRKSMRYGVLEAYLDDPIMGRTDLTGLHLRCTTIMYAPLTTVIERGDGSVLLAGFYGKILDTLQEWTNFTYTCHHVQDGQWGSKVDGEWNGMMKELLEGTADIAVSPLSITEVRSTAADFLYGLTTSSFKIIVRRPLNEDYMWTAYSKQFEIGVWGMIVFVVMILALSLFAVSYFSERVQISLADCVFAIIGIFLGKGVEQKIETGAGRTLILTALLAHVILLTFYTSNLVSALTVGPPLPPLKNLQDVYNDRSLRFGFLKGSSLTNMFDLPNPLFQAILREMKEEDFVDTPDEGMERVLGERYAFMEWELFYDLNYGSECGVFALPASYFPSYASLALTKGSPLVPHHGHINGWAADEMVAGVETCHGRLQPPQTSAIELKTMLTPFLVLGIGILVSFGFLCTEVLLRRDSSGGTLRAGE</sequence>
<dbReference type="STRING" id="6689.A0A3R7N4Z0"/>
<keyword evidence="4" id="KW-1003">Cell membrane</keyword>
<accession>A0A3R7N4Z0</accession>
<dbReference type="InterPro" id="IPR001320">
    <property type="entry name" value="Iontro_rcpt_C"/>
</dbReference>
<evidence type="ECO:0000256" key="4">
    <source>
        <dbReference type="ARBA" id="ARBA00022475"/>
    </source>
</evidence>
<keyword evidence="11" id="KW-1071">Ligand-gated ion channel</keyword>
<evidence type="ECO:0000313" key="18">
    <source>
        <dbReference type="Proteomes" id="UP000283509"/>
    </source>
</evidence>
<evidence type="ECO:0000256" key="2">
    <source>
        <dbReference type="ARBA" id="ARBA00008685"/>
    </source>
</evidence>
<keyword evidence="8 14" id="KW-0472">Membrane</keyword>
<organism evidence="17 18">
    <name type="scientific">Penaeus vannamei</name>
    <name type="common">Whiteleg shrimp</name>
    <name type="synonym">Litopenaeus vannamei</name>
    <dbReference type="NCBI Taxonomy" id="6689"/>
    <lineage>
        <taxon>Eukaryota</taxon>
        <taxon>Metazoa</taxon>
        <taxon>Ecdysozoa</taxon>
        <taxon>Arthropoda</taxon>
        <taxon>Crustacea</taxon>
        <taxon>Multicrustacea</taxon>
        <taxon>Malacostraca</taxon>
        <taxon>Eumalacostraca</taxon>
        <taxon>Eucarida</taxon>
        <taxon>Decapoda</taxon>
        <taxon>Dendrobranchiata</taxon>
        <taxon>Penaeoidea</taxon>
        <taxon>Penaeidae</taxon>
        <taxon>Penaeus</taxon>
    </lineage>
</organism>
<feature type="transmembrane region" description="Helical" evidence="14">
    <location>
        <begin position="275"/>
        <end position="300"/>
    </location>
</feature>